<evidence type="ECO:0000313" key="9">
    <source>
        <dbReference type="EMBL" id="CAE2281307.1"/>
    </source>
</evidence>
<dbReference type="Pfam" id="PF00639">
    <property type="entry name" value="Rotamase"/>
    <property type="match status" value="1"/>
</dbReference>
<evidence type="ECO:0000259" key="8">
    <source>
        <dbReference type="PROSITE" id="PS50198"/>
    </source>
</evidence>
<dbReference type="InterPro" id="IPR023058">
    <property type="entry name" value="PPIase_PpiC_CS"/>
</dbReference>
<evidence type="ECO:0000256" key="4">
    <source>
        <dbReference type="ARBA" id="ARBA00023235"/>
    </source>
</evidence>
<gene>
    <name evidence="9" type="ORF">NAES01612_LOCUS3606</name>
</gene>
<protein>
    <recommendedName>
        <fullName evidence="6">Peptidyl-prolyl cis-trans isomerase</fullName>
        <ecNumber evidence="6">5.2.1.8</ecNumber>
    </recommendedName>
</protein>
<keyword evidence="7" id="KW-0472">Membrane</keyword>
<dbReference type="InterPro" id="IPR043323">
    <property type="entry name" value="PIN4"/>
</dbReference>
<evidence type="ECO:0000256" key="6">
    <source>
        <dbReference type="RuleBase" id="RU363014"/>
    </source>
</evidence>
<organism evidence="9">
    <name type="scientific">Paramoeba aestuarina</name>
    <dbReference type="NCBI Taxonomy" id="180227"/>
    <lineage>
        <taxon>Eukaryota</taxon>
        <taxon>Amoebozoa</taxon>
        <taxon>Discosea</taxon>
        <taxon>Flabellinia</taxon>
        <taxon>Dactylopodida</taxon>
        <taxon>Paramoebidae</taxon>
        <taxon>Paramoeba</taxon>
    </lineage>
</organism>
<dbReference type="InterPro" id="IPR000297">
    <property type="entry name" value="PPIase_PpiC"/>
</dbReference>
<comment type="similarity">
    <text evidence="2">Belongs to the PpiC/parvulin rotamase family. PIN4 subfamily.</text>
</comment>
<keyword evidence="7" id="KW-1133">Transmembrane helix</keyword>
<feature type="domain" description="PpiC" evidence="8">
    <location>
        <begin position="42"/>
        <end position="104"/>
    </location>
</feature>
<proteinExistence type="inferred from homology"/>
<accession>A0A7S4K1Y5</accession>
<evidence type="ECO:0000256" key="1">
    <source>
        <dbReference type="ARBA" id="ARBA00000971"/>
    </source>
</evidence>
<name>A0A7S4K1Y5_9EUKA</name>
<evidence type="ECO:0000256" key="3">
    <source>
        <dbReference type="ARBA" id="ARBA00023110"/>
    </source>
</evidence>
<dbReference type="InterPro" id="IPR046357">
    <property type="entry name" value="PPIase_dom_sf"/>
</dbReference>
<feature type="transmembrane region" description="Helical" evidence="7">
    <location>
        <begin position="6"/>
        <end position="25"/>
    </location>
</feature>
<evidence type="ECO:0000256" key="7">
    <source>
        <dbReference type="SAM" id="Phobius"/>
    </source>
</evidence>
<comment type="catalytic activity">
    <reaction evidence="1 6">
        <text>[protein]-peptidylproline (omega=180) = [protein]-peptidylproline (omega=0)</text>
        <dbReference type="Rhea" id="RHEA:16237"/>
        <dbReference type="Rhea" id="RHEA-COMP:10747"/>
        <dbReference type="Rhea" id="RHEA-COMP:10748"/>
        <dbReference type="ChEBI" id="CHEBI:83833"/>
        <dbReference type="ChEBI" id="CHEBI:83834"/>
        <dbReference type="EC" id="5.2.1.8"/>
    </reaction>
</comment>
<dbReference type="EMBL" id="HBKR01005372">
    <property type="protein sequence ID" value="CAE2281307.1"/>
    <property type="molecule type" value="Transcribed_RNA"/>
</dbReference>
<dbReference type="GO" id="GO:0006364">
    <property type="term" value="P:rRNA processing"/>
    <property type="evidence" value="ECO:0007669"/>
    <property type="project" value="InterPro"/>
</dbReference>
<evidence type="ECO:0000256" key="5">
    <source>
        <dbReference type="PROSITE-ProRule" id="PRU00278"/>
    </source>
</evidence>
<dbReference type="AlphaFoldDB" id="A0A7S4K1Y5"/>
<dbReference type="EC" id="5.2.1.8" evidence="6"/>
<dbReference type="GO" id="GO:0003677">
    <property type="term" value="F:DNA binding"/>
    <property type="evidence" value="ECO:0007669"/>
    <property type="project" value="InterPro"/>
</dbReference>
<dbReference type="Gene3D" id="3.10.50.40">
    <property type="match status" value="1"/>
</dbReference>
<keyword evidence="3 5" id="KW-0697">Rotamase</keyword>
<reference evidence="9" key="1">
    <citation type="submission" date="2021-01" db="EMBL/GenBank/DDBJ databases">
        <authorList>
            <person name="Corre E."/>
            <person name="Pelletier E."/>
            <person name="Niang G."/>
            <person name="Scheremetjew M."/>
            <person name="Finn R."/>
            <person name="Kale V."/>
            <person name="Holt S."/>
            <person name="Cochrane G."/>
            <person name="Meng A."/>
            <person name="Brown T."/>
            <person name="Cohen L."/>
        </authorList>
    </citation>
    <scope>NUCLEOTIDE SEQUENCE</scope>
    <source>
        <strain evidence="9">SoJaBio B1-5/56/2</strain>
    </source>
</reference>
<keyword evidence="4 5" id="KW-0413">Isomerase</keyword>
<dbReference type="SUPFAM" id="SSF54534">
    <property type="entry name" value="FKBP-like"/>
    <property type="match status" value="1"/>
</dbReference>
<dbReference type="PROSITE" id="PS50198">
    <property type="entry name" value="PPIC_PPIASE_2"/>
    <property type="match status" value="1"/>
</dbReference>
<dbReference type="GO" id="GO:0003755">
    <property type="term" value="F:peptidyl-prolyl cis-trans isomerase activity"/>
    <property type="evidence" value="ECO:0007669"/>
    <property type="project" value="UniProtKB-UniRule"/>
</dbReference>
<evidence type="ECO:0000256" key="2">
    <source>
        <dbReference type="ARBA" id="ARBA00010242"/>
    </source>
</evidence>
<keyword evidence="7" id="KW-0812">Transmembrane</keyword>
<sequence>MFSYHTFSFILFYSILFYSILFYYFRSQASFRLDDGSDVPPAEFGKLAMEYSDCSSGKKGGDLGWFPRGKMVGAFQDVAFNTPVKGCSNVFKTSNGYHIFLCEGRKA</sequence>
<dbReference type="PANTHER" id="PTHR45995">
    <property type="match status" value="1"/>
</dbReference>
<dbReference type="PROSITE" id="PS01096">
    <property type="entry name" value="PPIC_PPIASE_1"/>
    <property type="match status" value="1"/>
</dbReference>